<comment type="cofactor">
    <cofactor evidence="1 7">
        <name>Ni(2+)</name>
        <dbReference type="ChEBI" id="CHEBI:49786"/>
    </cofactor>
</comment>
<reference evidence="8 9" key="1">
    <citation type="submission" date="2017-04" db="EMBL/GenBank/DDBJ databases">
        <authorList>
            <person name="Afonso C.L."/>
            <person name="Miller P.J."/>
            <person name="Scott M.A."/>
            <person name="Spackman E."/>
            <person name="Goraichik I."/>
            <person name="Dimitrov K.M."/>
            <person name="Suarez D.L."/>
            <person name="Swayne D.E."/>
        </authorList>
    </citation>
    <scope>NUCLEOTIDE SEQUENCE [LARGE SCALE GENOMIC DNA]</scope>
    <source>
        <strain evidence="8 9">DSM 3385</strain>
    </source>
</reference>
<dbReference type="InterPro" id="IPR018194">
    <property type="entry name" value="Ni-dep_hyd_lsu_Ni_BS"/>
</dbReference>
<organism evidence="8 9">
    <name type="scientific">Desulfocicer vacuolatum DSM 3385</name>
    <dbReference type="NCBI Taxonomy" id="1121400"/>
    <lineage>
        <taxon>Bacteria</taxon>
        <taxon>Pseudomonadati</taxon>
        <taxon>Thermodesulfobacteriota</taxon>
        <taxon>Desulfobacteria</taxon>
        <taxon>Desulfobacterales</taxon>
        <taxon>Desulfobacteraceae</taxon>
        <taxon>Desulfocicer</taxon>
    </lineage>
</organism>
<evidence type="ECO:0000256" key="1">
    <source>
        <dbReference type="ARBA" id="ARBA00001967"/>
    </source>
</evidence>
<keyword evidence="7" id="KW-0408">Iron</keyword>
<evidence type="ECO:0000313" key="9">
    <source>
        <dbReference type="Proteomes" id="UP000192418"/>
    </source>
</evidence>
<keyword evidence="9" id="KW-1185">Reference proteome</keyword>
<feature type="binding site" evidence="7">
    <location>
        <position position="66"/>
    </location>
    <ligand>
        <name>Ni(2+)</name>
        <dbReference type="ChEBI" id="CHEBI:49786"/>
    </ligand>
</feature>
<evidence type="ECO:0000256" key="2">
    <source>
        <dbReference type="ARBA" id="ARBA00004196"/>
    </source>
</evidence>
<feature type="binding site" evidence="7">
    <location>
        <position position="458"/>
    </location>
    <ligand>
        <name>Mg(2+)</name>
        <dbReference type="ChEBI" id="CHEBI:18420"/>
    </ligand>
</feature>
<dbReference type="STRING" id="1121400.SAMN02746065_104180"/>
<dbReference type="Gene3D" id="1.10.645.10">
    <property type="entry name" value="Cytochrome-c3 Hydrogenase, chain B"/>
    <property type="match status" value="1"/>
</dbReference>
<dbReference type="PROSITE" id="PS00507">
    <property type="entry name" value="NI_HGENASE_L_1"/>
    <property type="match status" value="1"/>
</dbReference>
<protein>
    <submittedName>
        <fullName evidence="8">Hydrogenase large subunit</fullName>
    </submittedName>
</protein>
<keyword evidence="6" id="KW-0560">Oxidoreductase</keyword>
<evidence type="ECO:0000313" key="8">
    <source>
        <dbReference type="EMBL" id="SMC56269.1"/>
    </source>
</evidence>
<feature type="binding site" evidence="7">
    <location>
        <position position="509"/>
    </location>
    <ligand>
        <name>Fe cation</name>
        <dbReference type="ChEBI" id="CHEBI:24875"/>
    </ligand>
</feature>
<evidence type="ECO:0000256" key="5">
    <source>
        <dbReference type="ARBA" id="ARBA00022723"/>
    </source>
</evidence>
<dbReference type="PANTHER" id="PTHR42958">
    <property type="entry name" value="HYDROGENASE-2 LARGE CHAIN"/>
    <property type="match status" value="1"/>
</dbReference>
<proteinExistence type="inferred from homology"/>
<dbReference type="OrthoDB" id="9761717at2"/>
<keyword evidence="4 7" id="KW-0533">Nickel</keyword>
<evidence type="ECO:0000256" key="6">
    <source>
        <dbReference type="ARBA" id="ARBA00023002"/>
    </source>
</evidence>
<name>A0A1W2A698_9BACT</name>
<keyword evidence="5 7" id="KW-0479">Metal-binding</keyword>
<comment type="similarity">
    <text evidence="3">Belongs to the [NiFe]/[NiFeSe] hydrogenase large subunit family.</text>
</comment>
<dbReference type="Pfam" id="PF00374">
    <property type="entry name" value="NiFeSe_Hases"/>
    <property type="match status" value="2"/>
</dbReference>
<dbReference type="SUPFAM" id="SSF56762">
    <property type="entry name" value="HydB/Nqo4-like"/>
    <property type="match status" value="1"/>
</dbReference>
<dbReference type="AlphaFoldDB" id="A0A1W2A698"/>
<dbReference type="InterPro" id="IPR029014">
    <property type="entry name" value="NiFe-Hase_large"/>
</dbReference>
<dbReference type="GO" id="GO:0030313">
    <property type="term" value="C:cell envelope"/>
    <property type="evidence" value="ECO:0007669"/>
    <property type="project" value="UniProtKB-SubCell"/>
</dbReference>
<keyword evidence="7" id="KW-0460">Magnesium</keyword>
<feature type="binding site" evidence="7">
    <location>
        <position position="506"/>
    </location>
    <ligand>
        <name>Ni(2+)</name>
        <dbReference type="ChEBI" id="CHEBI:49786"/>
    </ligand>
</feature>
<feature type="binding site" evidence="7">
    <location>
        <position position="44"/>
    </location>
    <ligand>
        <name>Mg(2+)</name>
        <dbReference type="ChEBI" id="CHEBI:18420"/>
    </ligand>
</feature>
<gene>
    <name evidence="8" type="ORF">SAMN02746065_104180</name>
</gene>
<evidence type="ECO:0000256" key="7">
    <source>
        <dbReference type="PIRSR" id="PIRSR601501-1"/>
    </source>
</evidence>
<feature type="binding site" evidence="7">
    <location>
        <position position="512"/>
    </location>
    <ligand>
        <name>Mg(2+)</name>
        <dbReference type="ChEBI" id="CHEBI:18420"/>
    </ligand>
</feature>
<comment type="cofactor">
    <cofactor evidence="7">
        <name>Fe cation</name>
        <dbReference type="ChEBI" id="CHEBI:24875"/>
    </cofactor>
</comment>
<evidence type="ECO:0000256" key="4">
    <source>
        <dbReference type="ARBA" id="ARBA00022596"/>
    </source>
</evidence>
<dbReference type="GO" id="GO:0008901">
    <property type="term" value="F:ferredoxin hydrogenase activity"/>
    <property type="evidence" value="ECO:0007669"/>
    <property type="project" value="InterPro"/>
</dbReference>
<dbReference type="Proteomes" id="UP000192418">
    <property type="component" value="Unassembled WGS sequence"/>
</dbReference>
<feature type="binding site" evidence="7">
    <location>
        <position position="66"/>
    </location>
    <ligand>
        <name>Fe cation</name>
        <dbReference type="ChEBI" id="CHEBI:24875"/>
    </ligand>
</feature>
<accession>A0A1W2A698</accession>
<dbReference type="InterPro" id="IPR050867">
    <property type="entry name" value="NiFe/NiFeSe_hydrgnase_LSU"/>
</dbReference>
<dbReference type="EMBL" id="FWXY01000004">
    <property type="protein sequence ID" value="SMC56269.1"/>
    <property type="molecule type" value="Genomic_DNA"/>
</dbReference>
<evidence type="ECO:0000256" key="3">
    <source>
        <dbReference type="ARBA" id="ARBA00009292"/>
    </source>
</evidence>
<dbReference type="RefSeq" id="WP_084067402.1">
    <property type="nucleotide sequence ID" value="NZ_FWXY01000004.1"/>
</dbReference>
<dbReference type="GO" id="GO:0016151">
    <property type="term" value="F:nickel cation binding"/>
    <property type="evidence" value="ECO:0007669"/>
    <property type="project" value="InterPro"/>
</dbReference>
<feature type="binding site" evidence="7">
    <location>
        <position position="63"/>
    </location>
    <ligand>
        <name>Ni(2+)</name>
        <dbReference type="ChEBI" id="CHEBI:49786"/>
    </ligand>
</feature>
<dbReference type="PANTHER" id="PTHR42958:SF4">
    <property type="entry name" value="HYDROGENASE EXPRESSION_FORMATION PROTEIN HUPK"/>
    <property type="match status" value="1"/>
</dbReference>
<dbReference type="InterPro" id="IPR001501">
    <property type="entry name" value="Ni-dep_hyd_lsu"/>
</dbReference>
<sequence>MSQIIKGLNIPVNRVEGDLEVRVDVVDHRIDNAWSAGTMFRGFESMMVGRGPLDGLVITPRICGICSLTHLSAAVTALDSITGITPPDNAIRLRNIALIAETIQSDMRQAILMYMADFTNAQAYRHHPLFKEAVDRYQMLKGTSVLEVIRKTKRLIEVIAIIGGQWPHTSFMVPGGVTSIPDTAKLMQCRLIIEQFKEWFESRVLGCTMERWQAVSSFKDLENWLGESPCHRNSEVGFFLRFAWKAGLDTFGRGTDNYISFGNFPFPRHTGVVPLNQINDKDEPGKRQNLVLTAPGFATGITPRPLDPTKITEDVSAAWFEQEKTTLHPFDGITRPYASGSSGEKYSWVKAPRYNSVPAETGPLAEMIMDKVPLFHDMIQQKGASALIRQLARMVRPASLLPAMGTWLNELMTHRDAPFYTSVKSIPDGEGAGMVQAPRGALGHWVKIKNRKISHYQIITPTAWNGSPRDKNKHPGPWEKALKGVALKNLENPVEAGHVIRSFDPCMVCAVHTLKKDGTPHKKFHTGWTF</sequence>
<comment type="subcellular location">
    <subcellularLocation>
        <location evidence="2">Cell envelope</location>
    </subcellularLocation>
</comment>